<proteinExistence type="predicted"/>
<dbReference type="InterPro" id="IPR036866">
    <property type="entry name" value="RibonucZ/Hydroxyglut_hydro"/>
</dbReference>
<evidence type="ECO:0000256" key="6">
    <source>
        <dbReference type="SAM" id="Phobius"/>
    </source>
</evidence>
<keyword evidence="2" id="KW-1003">Cell membrane</keyword>
<dbReference type="Gene3D" id="3.60.15.10">
    <property type="entry name" value="Ribonuclease Z/Hydroxyacylglutathione hydrolase-like"/>
    <property type="match status" value="1"/>
</dbReference>
<dbReference type="Proteomes" id="UP001145050">
    <property type="component" value="Unassembled WGS sequence"/>
</dbReference>
<feature type="transmembrane region" description="Helical" evidence="6">
    <location>
        <begin position="258"/>
        <end position="274"/>
    </location>
</feature>
<keyword evidence="3 6" id="KW-0812">Transmembrane</keyword>
<accession>A0A9X3WS99</accession>
<dbReference type="PANTHER" id="PTHR30619">
    <property type="entry name" value="DNA INTERNALIZATION/COMPETENCE PROTEIN COMEC/REC2"/>
    <property type="match status" value="1"/>
</dbReference>
<organism evidence="8 9">
    <name type="scientific">Terrihalobacillus insolitus</name>
    <dbReference type="NCBI Taxonomy" id="2950438"/>
    <lineage>
        <taxon>Bacteria</taxon>
        <taxon>Bacillati</taxon>
        <taxon>Bacillota</taxon>
        <taxon>Bacilli</taxon>
        <taxon>Bacillales</taxon>
        <taxon>Bacillaceae</taxon>
        <taxon>Terrihalobacillus</taxon>
    </lineage>
</organism>
<dbReference type="GO" id="GO:0030420">
    <property type="term" value="P:establishment of competence for transformation"/>
    <property type="evidence" value="ECO:0007669"/>
    <property type="project" value="InterPro"/>
</dbReference>
<dbReference type="SMART" id="SM00849">
    <property type="entry name" value="Lactamase_B"/>
    <property type="match status" value="1"/>
</dbReference>
<keyword evidence="5 6" id="KW-0472">Membrane</keyword>
<evidence type="ECO:0000256" key="1">
    <source>
        <dbReference type="ARBA" id="ARBA00004651"/>
    </source>
</evidence>
<evidence type="ECO:0000256" key="5">
    <source>
        <dbReference type="ARBA" id="ARBA00023136"/>
    </source>
</evidence>
<dbReference type="InterPro" id="IPR004797">
    <property type="entry name" value="Competence_ComEC/Rec2"/>
</dbReference>
<comment type="caution">
    <text evidence="8">The sequence shown here is derived from an EMBL/GenBank/DDBJ whole genome shotgun (WGS) entry which is preliminary data.</text>
</comment>
<dbReference type="InterPro" id="IPR004477">
    <property type="entry name" value="ComEC_N"/>
</dbReference>
<evidence type="ECO:0000256" key="3">
    <source>
        <dbReference type="ARBA" id="ARBA00022692"/>
    </source>
</evidence>
<dbReference type="PANTHER" id="PTHR30619:SF1">
    <property type="entry name" value="RECOMBINATION PROTEIN 2"/>
    <property type="match status" value="1"/>
</dbReference>
<feature type="transmembrane region" description="Helical" evidence="6">
    <location>
        <begin position="308"/>
        <end position="338"/>
    </location>
</feature>
<dbReference type="Pfam" id="PF13567">
    <property type="entry name" value="DUF4131"/>
    <property type="match status" value="1"/>
</dbReference>
<feature type="transmembrane region" description="Helical" evidence="6">
    <location>
        <begin position="44"/>
        <end position="62"/>
    </location>
</feature>
<dbReference type="NCBIfam" id="TIGR00361">
    <property type="entry name" value="ComEC_Rec2"/>
    <property type="match status" value="1"/>
</dbReference>
<feature type="transmembrane region" description="Helical" evidence="6">
    <location>
        <begin position="471"/>
        <end position="491"/>
    </location>
</feature>
<protein>
    <submittedName>
        <fullName evidence="8">DNA internalization-related competence protein ComEC/Rec2</fullName>
    </submittedName>
</protein>
<feature type="transmembrane region" description="Helical" evidence="6">
    <location>
        <begin position="6"/>
        <end position="37"/>
    </location>
</feature>
<gene>
    <name evidence="8" type="ORF">NC797_10335</name>
</gene>
<dbReference type="AlphaFoldDB" id="A0A9X3WS99"/>
<dbReference type="EMBL" id="JAMQKB010000009">
    <property type="protein sequence ID" value="MDC3424907.1"/>
    <property type="molecule type" value="Genomic_DNA"/>
</dbReference>
<reference evidence="8" key="1">
    <citation type="submission" date="2022-06" db="EMBL/GenBank/DDBJ databases">
        <title>Aquibacillus sp. a new bacterium isolated from soil saline samples.</title>
        <authorList>
            <person name="Galisteo C."/>
            <person name="De La Haba R."/>
            <person name="Sanchez-Porro C."/>
            <person name="Ventosa A."/>
        </authorList>
    </citation>
    <scope>NUCLEOTIDE SEQUENCE</scope>
    <source>
        <strain evidence="8">3ASR75-11</strain>
    </source>
</reference>
<evidence type="ECO:0000256" key="2">
    <source>
        <dbReference type="ARBA" id="ARBA00022475"/>
    </source>
</evidence>
<feature type="domain" description="Metallo-beta-lactamase" evidence="7">
    <location>
        <begin position="504"/>
        <end position="706"/>
    </location>
</feature>
<dbReference type="InterPro" id="IPR001279">
    <property type="entry name" value="Metallo-B-lactamas"/>
</dbReference>
<dbReference type="NCBIfam" id="TIGR00360">
    <property type="entry name" value="ComEC_N-term"/>
    <property type="match status" value="1"/>
</dbReference>
<evidence type="ECO:0000259" key="7">
    <source>
        <dbReference type="SMART" id="SM00849"/>
    </source>
</evidence>
<dbReference type="InterPro" id="IPR025405">
    <property type="entry name" value="DUF4131"/>
</dbReference>
<dbReference type="GO" id="GO:0005886">
    <property type="term" value="C:plasma membrane"/>
    <property type="evidence" value="ECO:0007669"/>
    <property type="project" value="UniProtKB-SubCell"/>
</dbReference>
<comment type="subcellular location">
    <subcellularLocation>
        <location evidence="1">Cell membrane</location>
        <topology evidence="1">Multi-pass membrane protein</topology>
    </subcellularLocation>
</comment>
<dbReference type="InterPro" id="IPR052159">
    <property type="entry name" value="Competence_DNA_uptake"/>
</dbReference>
<name>A0A9X3WS99_9BACI</name>
<dbReference type="RefSeq" id="WP_272436713.1">
    <property type="nucleotide sequence ID" value="NZ_JAMQKB010000009.1"/>
</dbReference>
<feature type="transmembrane region" description="Helical" evidence="6">
    <location>
        <begin position="436"/>
        <end position="459"/>
    </location>
</feature>
<feature type="transmembrane region" description="Helical" evidence="6">
    <location>
        <begin position="378"/>
        <end position="406"/>
    </location>
</feature>
<evidence type="ECO:0000313" key="9">
    <source>
        <dbReference type="Proteomes" id="UP001145050"/>
    </source>
</evidence>
<sequence>MKGYWHIVAFIAFVNSVSATYHFLFSILGYTWLFWLYKRRRIKLRVCIMSIVIGMAAFYLIYNVKSHAVSTPIPKQDTLQGKIVSSISNNDAGISFTLRDLNDQLIEVFLFERDAKQLKEIKTGASCTMKGNVQEPQQATNPGQFDYKNYLANNGIYWNITLDDRDPIQCEGESWLQFIYSIRQNIVVKTKDVLSPLTSSWLQALLIGEKMGIDNETEELFQRWGLSHLLAISGLHVGIVIGILYTTLVKFHLVTKEKAQWIIILFLPFYAILAGGEPSVWRASMMTAVAFLFLKAGKKISLTDGLSILFLVFIIVSPTMLFQIGFQLSFIVTFALLLSKKIFSGPKLFVALRISLISQLIVLPFQLYYFFFFNPLSVLVNVIFVPYFTFLVIPLMFLLLFLTYTFPLLAKLMDSLFIPTHEMMLRVLEWMDQSLYFPWVIGKLSPILFISYFFLFLFFMKYLSAERERQAFRYGLILVCFLFILSIKPFFTPYSTVTMLDVGQGDSFVIELPYRRGIIVIDAAGSIGSDFQTATDKTYRQIIKPFLYAKGIRQIDSLILSHEDIDHVGSVPYLLDGFDVKQIVTSRYFNISKTTKKNLKDSGVRVTKLVEGEYIDIKGYSFLALSPTSDNGTSNENSLVLFTELGGLRWLFSGDIGNKSEREMINNYPNLKADVLKVSHHGSKFSTSDQWLERLKPKIALISVGRNNQYGHPAKEVVSKLKNQGIAIVRTDQHGSIRYRFTGKKGTFSKYLP</sequence>
<keyword evidence="4 6" id="KW-1133">Transmembrane helix</keyword>
<keyword evidence="9" id="KW-1185">Reference proteome</keyword>
<evidence type="ECO:0000256" key="4">
    <source>
        <dbReference type="ARBA" id="ARBA00022989"/>
    </source>
</evidence>
<dbReference type="InterPro" id="IPR035681">
    <property type="entry name" value="ComA-like_MBL"/>
</dbReference>
<feature type="transmembrane region" description="Helical" evidence="6">
    <location>
        <begin position="350"/>
        <end position="371"/>
    </location>
</feature>
<feature type="transmembrane region" description="Helical" evidence="6">
    <location>
        <begin position="224"/>
        <end position="246"/>
    </location>
</feature>
<evidence type="ECO:0000313" key="8">
    <source>
        <dbReference type="EMBL" id="MDC3424907.1"/>
    </source>
</evidence>
<dbReference type="SUPFAM" id="SSF56281">
    <property type="entry name" value="Metallo-hydrolase/oxidoreductase"/>
    <property type="match status" value="1"/>
</dbReference>
<dbReference type="CDD" id="cd07731">
    <property type="entry name" value="ComA-like_MBL-fold"/>
    <property type="match status" value="1"/>
</dbReference>
<dbReference type="Pfam" id="PF03772">
    <property type="entry name" value="Competence"/>
    <property type="match status" value="1"/>
</dbReference>
<dbReference type="Pfam" id="PF00753">
    <property type="entry name" value="Lactamase_B"/>
    <property type="match status" value="1"/>
</dbReference>